<organism evidence="1 2">
    <name type="scientific">Bifidobacterium dolichotidis</name>
    <dbReference type="NCBI Taxonomy" id="2306976"/>
    <lineage>
        <taxon>Bacteria</taxon>
        <taxon>Bacillati</taxon>
        <taxon>Actinomycetota</taxon>
        <taxon>Actinomycetes</taxon>
        <taxon>Bifidobacteriales</taxon>
        <taxon>Bifidobacteriaceae</taxon>
        <taxon>Bifidobacterium</taxon>
    </lineage>
</organism>
<keyword evidence="2" id="KW-1185">Reference proteome</keyword>
<comment type="caution">
    <text evidence="1">The sequence shown here is derived from an EMBL/GenBank/DDBJ whole genome shotgun (WGS) entry which is preliminary data.</text>
</comment>
<dbReference type="AlphaFoldDB" id="A0A430FSI6"/>
<reference evidence="1 2" key="1">
    <citation type="submission" date="2018-09" db="EMBL/GenBank/DDBJ databases">
        <title>Characterization of the phylogenetic diversity of five novel species belonging to the genus Bifidobacterium.</title>
        <authorList>
            <person name="Lugli G.A."/>
            <person name="Duranti S."/>
            <person name="Milani C."/>
        </authorList>
    </citation>
    <scope>NUCLEOTIDE SEQUENCE [LARGE SCALE GENOMIC DNA]</scope>
    <source>
        <strain evidence="1 2">2036B</strain>
    </source>
</reference>
<accession>A0A430FSI6</accession>
<evidence type="ECO:0000313" key="2">
    <source>
        <dbReference type="Proteomes" id="UP000287609"/>
    </source>
</evidence>
<name>A0A430FSI6_9BIFI</name>
<dbReference type="Proteomes" id="UP000287609">
    <property type="component" value="Unassembled WGS sequence"/>
</dbReference>
<protein>
    <submittedName>
        <fullName evidence="1">Uncharacterized protein</fullName>
    </submittedName>
</protein>
<dbReference type="EMBL" id="QXGM01000001">
    <property type="protein sequence ID" value="RSX55852.1"/>
    <property type="molecule type" value="Genomic_DNA"/>
</dbReference>
<proteinExistence type="predicted"/>
<gene>
    <name evidence="1" type="ORF">D2E26_0415</name>
</gene>
<evidence type="ECO:0000313" key="1">
    <source>
        <dbReference type="EMBL" id="RSX55852.1"/>
    </source>
</evidence>
<sequence>MGTCATTAYADPVLTDTDAYTNSQSMNNGTLTEIQGVGNVPFQNGCSRDMPDGTRRRYYAWKLDRGMYQVCLAASTKIVRYGMFGIPFTSYMPIDVSMHYMSGVRNVKYTTMSIRVGYSEYGFGKYRMGFSITNTTSKTDLNCAYKLSIASFELTSRELPETYILSAESTEIAWPQQFNNIAENYVIGYYGTADFYYKLRIVCEDDLGRRGEITINQAVPNA</sequence>